<dbReference type="InterPro" id="IPR054722">
    <property type="entry name" value="PolX-like_BBD"/>
</dbReference>
<feature type="region of interest" description="Disordered" evidence="1">
    <location>
        <begin position="409"/>
        <end position="432"/>
    </location>
</feature>
<feature type="compositionally biased region" description="Acidic residues" evidence="1">
    <location>
        <begin position="237"/>
        <end position="250"/>
    </location>
</feature>
<sequence>MSIKDHNLPMLNNRSDWIDWYNSIEDLAKRNDVWKYCDPLGIENLVFTSTKPSDSASKDTIQKFQSLQSIFDSEKKKYDKVSDRIDYTVCQEFKQHYLGKHDVRSKLIALSDSIQPNAKDQRQEIRNEFEKLRKGPGNTSIDKWLGRWPTLVNSAKRYNIENLGEPQICEAFIEACRDINPPFYNYMKSKDAQTESQASIIHQTTAAMKGIADALIEALNTISPEQASHRSISIDDFNSDDSDDSVDEVDAPAVQRARNKINKTLRSFRRLKPTLSDNRVTIGFCIKQFRSMAPPSEKSTRGRAAHATLQGRKHGRDPKTSEEEDGQPRRKREAIGSSSASKTQVAPLRDCVCGIQHNYLDCWYLNPNKAPAKWKPQIHIQSKVIAAVAGSKRLREKIEKNFHRNDTMLPDFWPSGSANSQQNKATSQASSDTIAVTQSARPRASFATLRFASSVTKDNSIDNYFRLDNCADTHVCNDRSRFVHYKPLYNEIIRFGNTNTHIEGIGTVLVNVKTTSGYSQIQLKNVAHVSGFHWNLIKRVGWSSRTDQKHLKWKSMVRLEL</sequence>
<evidence type="ECO:0000313" key="4">
    <source>
        <dbReference type="Proteomes" id="UP000624244"/>
    </source>
</evidence>
<reference evidence="3" key="1">
    <citation type="submission" date="2019-11" db="EMBL/GenBank/DDBJ databases">
        <title>Bipolaris sorokiniana Genome sequencing.</title>
        <authorList>
            <person name="Wang H."/>
        </authorList>
    </citation>
    <scope>NUCLEOTIDE SEQUENCE</scope>
</reference>
<feature type="region of interest" description="Disordered" evidence="1">
    <location>
        <begin position="293"/>
        <end position="341"/>
    </location>
</feature>
<dbReference type="Proteomes" id="UP000624244">
    <property type="component" value="Unassembled WGS sequence"/>
</dbReference>
<organism evidence="3 4">
    <name type="scientific">Cochliobolus sativus</name>
    <name type="common">Common root rot and spot blotch fungus</name>
    <name type="synonym">Bipolaris sorokiniana</name>
    <dbReference type="NCBI Taxonomy" id="45130"/>
    <lineage>
        <taxon>Eukaryota</taxon>
        <taxon>Fungi</taxon>
        <taxon>Dikarya</taxon>
        <taxon>Ascomycota</taxon>
        <taxon>Pezizomycotina</taxon>
        <taxon>Dothideomycetes</taxon>
        <taxon>Pleosporomycetidae</taxon>
        <taxon>Pleosporales</taxon>
        <taxon>Pleosporineae</taxon>
        <taxon>Pleosporaceae</taxon>
        <taxon>Bipolaris</taxon>
    </lineage>
</organism>
<dbReference type="Pfam" id="PF22936">
    <property type="entry name" value="Pol_BBD"/>
    <property type="match status" value="1"/>
</dbReference>
<dbReference type="EMBL" id="WNKQ01000031">
    <property type="protein sequence ID" value="KAF5844083.1"/>
    <property type="molecule type" value="Genomic_DNA"/>
</dbReference>
<dbReference type="AlphaFoldDB" id="A0A8H6DQI4"/>
<evidence type="ECO:0000313" key="3">
    <source>
        <dbReference type="EMBL" id="KAF5844083.1"/>
    </source>
</evidence>
<proteinExistence type="predicted"/>
<evidence type="ECO:0000256" key="1">
    <source>
        <dbReference type="SAM" id="MobiDB-lite"/>
    </source>
</evidence>
<accession>A0A8H6DQI4</accession>
<evidence type="ECO:0000259" key="2">
    <source>
        <dbReference type="Pfam" id="PF22936"/>
    </source>
</evidence>
<feature type="region of interest" description="Disordered" evidence="1">
    <location>
        <begin position="227"/>
        <end position="254"/>
    </location>
</feature>
<feature type="domain" description="Retrovirus-related Pol polyprotein from transposon TNT 1-94-like beta-barrel" evidence="2">
    <location>
        <begin position="467"/>
        <end position="537"/>
    </location>
</feature>
<name>A0A8H6DQI4_COCSA</name>
<protein>
    <recommendedName>
        <fullName evidence="2">Retrovirus-related Pol polyprotein from transposon TNT 1-94-like beta-barrel domain-containing protein</fullName>
    </recommendedName>
</protein>
<gene>
    <name evidence="3" type="ORF">GGP41_001468</name>
</gene>
<comment type="caution">
    <text evidence="3">The sequence shown here is derived from an EMBL/GenBank/DDBJ whole genome shotgun (WGS) entry which is preliminary data.</text>
</comment>
<feature type="compositionally biased region" description="Polar residues" evidence="1">
    <location>
        <begin position="416"/>
        <end position="432"/>
    </location>
</feature>